<feature type="compositionally biased region" description="Acidic residues" evidence="1">
    <location>
        <begin position="37"/>
        <end position="51"/>
    </location>
</feature>
<dbReference type="RefSeq" id="WP_130170755.1">
    <property type="nucleotide sequence ID" value="NZ_SHMR01000005.1"/>
</dbReference>
<evidence type="ECO:0000256" key="1">
    <source>
        <dbReference type="SAM" id="MobiDB-lite"/>
    </source>
</evidence>
<evidence type="ECO:0000313" key="2">
    <source>
        <dbReference type="EMBL" id="RZH67433.1"/>
    </source>
</evidence>
<sequence>MNDISRRELLATTGAGTGGIALTAGCLDRLSENGTDGTEDTGESNATDDETATGMSTLERWVPASGSENLVFHFRDLAAIRRSADDLGAAAAEDVPRLPTGNGRGIVEEVVDDESAVTSVCRFGSEDVAGNVVATGTFDPGAVDAESESSIGEFAVLERDGVSVAVSAETVVVSPADGAALETILAAGVEGTDRRVDEHDHFAQLLERVGVDERAILWGAYEGEEAGTGRTYSWSFGADTSTYTAVAVYPDPERTADFEETMTDQFDDVTVEVDGNVGVATRTVPTAEYEYRDMFAEPGSAVRAGAAIDVDQSSRTVTVTYTASGNADRIEVRADGEKRDTLTEVGQQATLEYDAGESGTVQVVAVSGDIKTLVTSDSISF</sequence>
<protein>
    <submittedName>
        <fullName evidence="2">Uncharacterized protein</fullName>
    </submittedName>
</protein>
<organism evidence="2 3">
    <name type="scientific">Natrinema altunense</name>
    <dbReference type="NCBI Taxonomy" id="222984"/>
    <lineage>
        <taxon>Archaea</taxon>
        <taxon>Methanobacteriati</taxon>
        <taxon>Methanobacteriota</taxon>
        <taxon>Stenosarchaea group</taxon>
        <taxon>Halobacteria</taxon>
        <taxon>Halobacteriales</taxon>
        <taxon>Natrialbaceae</taxon>
        <taxon>Natrinema</taxon>
    </lineage>
</organism>
<dbReference type="OrthoDB" id="186682at2157"/>
<dbReference type="STRING" id="222984.GCA_000731985_01357"/>
<reference evidence="2 3" key="1">
    <citation type="submission" date="2019-02" db="EMBL/GenBank/DDBJ databases">
        <title>Genome analysis provides insights into bioremediation potentialities and Haloocin production by Natrinema altunense strain 4.1R isolated from Chott Douz in Tunisian desert.</title>
        <authorList>
            <person name="Najjari A."/>
            <person name="Youssef N."/>
            <person name="Ben Dhia O."/>
            <person name="Ferjani R."/>
            <person name="El Hidri D."/>
            <person name="Ouzari H.I."/>
            <person name="Cherif A."/>
        </authorList>
    </citation>
    <scope>NUCLEOTIDE SEQUENCE [LARGE SCALE GENOMIC DNA]</scope>
    <source>
        <strain evidence="2 3">4.1R</strain>
    </source>
</reference>
<dbReference type="PROSITE" id="PS51257">
    <property type="entry name" value="PROKAR_LIPOPROTEIN"/>
    <property type="match status" value="1"/>
</dbReference>
<name>A0A482XZB8_9EURY</name>
<dbReference type="PROSITE" id="PS51318">
    <property type="entry name" value="TAT"/>
    <property type="match status" value="1"/>
</dbReference>
<evidence type="ECO:0000313" key="3">
    <source>
        <dbReference type="Proteomes" id="UP000292704"/>
    </source>
</evidence>
<proteinExistence type="predicted"/>
<dbReference type="EMBL" id="SHMR01000005">
    <property type="protein sequence ID" value="RZH67433.1"/>
    <property type="molecule type" value="Genomic_DNA"/>
</dbReference>
<dbReference type="Proteomes" id="UP000292704">
    <property type="component" value="Unassembled WGS sequence"/>
</dbReference>
<dbReference type="InterPro" id="IPR006311">
    <property type="entry name" value="TAT_signal"/>
</dbReference>
<accession>A0A482XZB8</accession>
<gene>
    <name evidence="2" type="ORF">ELS17_11245</name>
</gene>
<comment type="caution">
    <text evidence="2">The sequence shown here is derived from an EMBL/GenBank/DDBJ whole genome shotgun (WGS) entry which is preliminary data.</text>
</comment>
<dbReference type="AlphaFoldDB" id="A0A482XZB8"/>
<feature type="region of interest" description="Disordered" evidence="1">
    <location>
        <begin position="31"/>
        <end position="52"/>
    </location>
</feature>